<dbReference type="GO" id="GO:0006742">
    <property type="term" value="P:NADP+ catabolic process"/>
    <property type="evidence" value="ECO:0007669"/>
    <property type="project" value="TreeGrafter"/>
</dbReference>
<evidence type="ECO:0000256" key="5">
    <source>
        <dbReference type="ARBA" id="ARBA00022842"/>
    </source>
</evidence>
<evidence type="ECO:0000256" key="4">
    <source>
        <dbReference type="ARBA" id="ARBA00022801"/>
    </source>
</evidence>
<dbReference type="GO" id="GO:0046872">
    <property type="term" value="F:metal ion binding"/>
    <property type="evidence" value="ECO:0007669"/>
    <property type="project" value="UniProtKB-KW"/>
</dbReference>
<sequence>MIAPVLYSGLSLDRSHPTRRGGDIAELMRRQGARFTLYWRGRQLVSGTPPKVRWLDRAYGLRLAEATQGTCLLLGEDETGPLLALDISALDGGEQGPEMGGNWVWLRSVGGLLAAQDAGLLAYARGMLIWREKTRFCANCGGALLFQDSGHSAKCVNEACGSLHFPRTDPAIIMLVTDSLGRALLGRQPQWTPGMFSCLAGFVEPGESLEDAVAREVWEEAGIRVNSTTYVASQPWPFPSSLMIGFTASAFDAEPVADPHEIEEVRWFTRDEVRTFGEADRPGEGGRFLPRKDSIARVLVDGWLRG</sequence>
<accession>A0A0C2YU53</accession>
<keyword evidence="3" id="KW-0479">Metal-binding</keyword>
<evidence type="ECO:0000256" key="6">
    <source>
        <dbReference type="ARBA" id="ARBA00023027"/>
    </source>
</evidence>
<keyword evidence="4" id="KW-0378">Hydrolase</keyword>
<dbReference type="SUPFAM" id="SSF55811">
    <property type="entry name" value="Nudix"/>
    <property type="match status" value="1"/>
</dbReference>
<keyword evidence="6" id="KW-0520">NAD</keyword>
<gene>
    <name evidence="8" type="ORF">CCC_02088</name>
</gene>
<dbReference type="AlphaFoldDB" id="A0A0C2YU53"/>
<organism evidence="8 9">
    <name type="scientific">Paramagnetospirillum magnetotacticum MS-1</name>
    <dbReference type="NCBI Taxonomy" id="272627"/>
    <lineage>
        <taxon>Bacteria</taxon>
        <taxon>Pseudomonadati</taxon>
        <taxon>Pseudomonadota</taxon>
        <taxon>Alphaproteobacteria</taxon>
        <taxon>Rhodospirillales</taxon>
        <taxon>Magnetospirillaceae</taxon>
        <taxon>Paramagnetospirillum</taxon>
    </lineage>
</organism>
<dbReference type="InterPro" id="IPR015375">
    <property type="entry name" value="NADH_PPase-like_N"/>
</dbReference>
<protein>
    <recommendedName>
        <fullName evidence="2">NAD(+) diphosphatase</fullName>
        <ecNumber evidence="2">3.6.1.22</ecNumber>
    </recommendedName>
</protein>
<evidence type="ECO:0000256" key="2">
    <source>
        <dbReference type="ARBA" id="ARBA00012381"/>
    </source>
</evidence>
<dbReference type="PANTHER" id="PTHR42904:SF8">
    <property type="entry name" value="NAD(+) DIPHOSPHATASE"/>
    <property type="match status" value="1"/>
</dbReference>
<dbReference type="EC" id="3.6.1.22" evidence="2"/>
<evidence type="ECO:0000256" key="3">
    <source>
        <dbReference type="ARBA" id="ARBA00022723"/>
    </source>
</evidence>
<evidence type="ECO:0000259" key="7">
    <source>
        <dbReference type="PROSITE" id="PS51462"/>
    </source>
</evidence>
<dbReference type="STRING" id="272627.CCC_02088"/>
<dbReference type="Gene3D" id="3.90.79.10">
    <property type="entry name" value="Nucleoside Triphosphate Pyrophosphohydrolase"/>
    <property type="match status" value="1"/>
</dbReference>
<dbReference type="InterPro" id="IPR020084">
    <property type="entry name" value="NUDIX_hydrolase_CS"/>
</dbReference>
<dbReference type="InterPro" id="IPR050241">
    <property type="entry name" value="NAD-cap_RNA_hydrolase_NudC"/>
</dbReference>
<name>A0A0C2YU53_PARME</name>
<dbReference type="RefSeq" id="WP_009867120.1">
    <property type="nucleotide sequence ID" value="NZ_JXSL01000027.1"/>
</dbReference>
<proteinExistence type="predicted"/>
<dbReference type="GO" id="GO:0005829">
    <property type="term" value="C:cytosol"/>
    <property type="evidence" value="ECO:0007669"/>
    <property type="project" value="TreeGrafter"/>
</dbReference>
<dbReference type="InterPro" id="IPR015797">
    <property type="entry name" value="NUDIX_hydrolase-like_dom_sf"/>
</dbReference>
<evidence type="ECO:0000256" key="1">
    <source>
        <dbReference type="ARBA" id="ARBA00001946"/>
    </source>
</evidence>
<dbReference type="PROSITE" id="PS00893">
    <property type="entry name" value="NUDIX_BOX"/>
    <property type="match status" value="1"/>
</dbReference>
<dbReference type="OrthoDB" id="9791656at2"/>
<keyword evidence="5" id="KW-0460">Magnesium</keyword>
<dbReference type="EMBL" id="JXSL01000027">
    <property type="protein sequence ID" value="KIL98638.1"/>
    <property type="molecule type" value="Genomic_DNA"/>
</dbReference>
<dbReference type="GO" id="GO:0019677">
    <property type="term" value="P:NAD+ catabolic process"/>
    <property type="evidence" value="ECO:0007669"/>
    <property type="project" value="TreeGrafter"/>
</dbReference>
<dbReference type="CDD" id="cd03429">
    <property type="entry name" value="NUDIX_NADH_pyrophosphatase_Nudt13"/>
    <property type="match status" value="1"/>
</dbReference>
<evidence type="ECO:0000313" key="8">
    <source>
        <dbReference type="EMBL" id="KIL98638.1"/>
    </source>
</evidence>
<dbReference type="NCBIfam" id="NF001299">
    <property type="entry name" value="PRK00241.1"/>
    <property type="match status" value="1"/>
</dbReference>
<dbReference type="Gene3D" id="3.90.79.20">
    <property type="match status" value="1"/>
</dbReference>
<feature type="domain" description="Nudix hydrolase" evidence="7">
    <location>
        <begin position="166"/>
        <end position="293"/>
    </location>
</feature>
<dbReference type="Pfam" id="PF09296">
    <property type="entry name" value="NUDIX-like"/>
    <property type="match status" value="1"/>
</dbReference>
<dbReference type="PANTHER" id="PTHR42904">
    <property type="entry name" value="NUDIX HYDROLASE, NUDC SUBFAMILY"/>
    <property type="match status" value="1"/>
</dbReference>
<dbReference type="Proteomes" id="UP000031971">
    <property type="component" value="Unassembled WGS sequence"/>
</dbReference>
<dbReference type="Pfam" id="PF00293">
    <property type="entry name" value="NUDIX"/>
    <property type="match status" value="1"/>
</dbReference>
<dbReference type="InterPro" id="IPR049734">
    <property type="entry name" value="NudC-like_C"/>
</dbReference>
<evidence type="ECO:0000313" key="9">
    <source>
        <dbReference type="Proteomes" id="UP000031971"/>
    </source>
</evidence>
<comment type="caution">
    <text evidence="8">The sequence shown here is derived from an EMBL/GenBank/DDBJ whole genome shotgun (WGS) entry which is preliminary data.</text>
</comment>
<dbReference type="GO" id="GO:0035529">
    <property type="term" value="F:NADH pyrophosphatase activity"/>
    <property type="evidence" value="ECO:0007669"/>
    <property type="project" value="TreeGrafter"/>
</dbReference>
<comment type="cofactor">
    <cofactor evidence="1">
        <name>Mg(2+)</name>
        <dbReference type="ChEBI" id="CHEBI:18420"/>
    </cofactor>
</comment>
<keyword evidence="9" id="KW-1185">Reference proteome</keyword>
<reference evidence="8 9" key="1">
    <citation type="submission" date="2015-01" db="EMBL/GenBank/DDBJ databases">
        <title>Genome Sequence of Magnetospirillum magnetotacticum Strain MS-1.</title>
        <authorList>
            <person name="Marinov G.K."/>
            <person name="Smalley M.D."/>
            <person name="DeSalvo G."/>
        </authorList>
    </citation>
    <scope>NUCLEOTIDE SEQUENCE [LARGE SCALE GENOMIC DNA]</scope>
    <source>
        <strain evidence="8 9">MS-1</strain>
    </source>
</reference>
<dbReference type="PROSITE" id="PS51462">
    <property type="entry name" value="NUDIX"/>
    <property type="match status" value="1"/>
</dbReference>
<dbReference type="InterPro" id="IPR000086">
    <property type="entry name" value="NUDIX_hydrolase_dom"/>
</dbReference>